<feature type="compositionally biased region" description="Polar residues" evidence="8">
    <location>
        <begin position="401"/>
        <end position="419"/>
    </location>
</feature>
<evidence type="ECO:0000256" key="1">
    <source>
        <dbReference type="ARBA" id="ARBA00004123"/>
    </source>
</evidence>
<evidence type="ECO:0000256" key="7">
    <source>
        <dbReference type="ARBA" id="ARBA00023306"/>
    </source>
</evidence>
<reference evidence="9" key="1">
    <citation type="submission" date="2022-04" db="EMBL/GenBank/DDBJ databases">
        <title>Carnegiea gigantea Genome sequencing and assembly v2.</title>
        <authorList>
            <person name="Copetti D."/>
            <person name="Sanderson M.J."/>
            <person name="Burquez A."/>
            <person name="Wojciechowski M.F."/>
        </authorList>
    </citation>
    <scope>NUCLEOTIDE SEQUENCE</scope>
    <source>
        <strain evidence="9">SGP5-SGP5p</strain>
        <tissue evidence="9">Aerial part</tissue>
    </source>
</reference>
<evidence type="ECO:0000313" key="10">
    <source>
        <dbReference type="Proteomes" id="UP001153076"/>
    </source>
</evidence>
<protein>
    <submittedName>
        <fullName evidence="9">Uncharacterized protein</fullName>
    </submittedName>
</protein>
<dbReference type="Pfam" id="PF20168">
    <property type="entry name" value="PDS5"/>
    <property type="match status" value="1"/>
</dbReference>
<dbReference type="InterPro" id="IPR016024">
    <property type="entry name" value="ARM-type_fold"/>
</dbReference>
<organism evidence="9 10">
    <name type="scientific">Carnegiea gigantea</name>
    <dbReference type="NCBI Taxonomy" id="171969"/>
    <lineage>
        <taxon>Eukaryota</taxon>
        <taxon>Viridiplantae</taxon>
        <taxon>Streptophyta</taxon>
        <taxon>Embryophyta</taxon>
        <taxon>Tracheophyta</taxon>
        <taxon>Spermatophyta</taxon>
        <taxon>Magnoliopsida</taxon>
        <taxon>eudicotyledons</taxon>
        <taxon>Gunneridae</taxon>
        <taxon>Pentapetalae</taxon>
        <taxon>Caryophyllales</taxon>
        <taxon>Cactineae</taxon>
        <taxon>Cactaceae</taxon>
        <taxon>Cactoideae</taxon>
        <taxon>Echinocereeae</taxon>
        <taxon>Carnegiea</taxon>
    </lineage>
</organism>
<dbReference type="InterPro" id="IPR039776">
    <property type="entry name" value="Pds5"/>
</dbReference>
<dbReference type="GO" id="GO:0035825">
    <property type="term" value="P:homologous recombination"/>
    <property type="evidence" value="ECO:0007669"/>
    <property type="project" value="UniProtKB-ARBA"/>
</dbReference>
<dbReference type="GO" id="GO:0000785">
    <property type="term" value="C:chromatin"/>
    <property type="evidence" value="ECO:0007669"/>
    <property type="project" value="TreeGrafter"/>
</dbReference>
<feature type="region of interest" description="Disordered" evidence="8">
    <location>
        <begin position="260"/>
        <end position="281"/>
    </location>
</feature>
<dbReference type="CDD" id="cd20404">
    <property type="entry name" value="Tudor_Agenet_AtEML-like"/>
    <property type="match status" value="1"/>
</dbReference>
<dbReference type="InterPro" id="IPR011989">
    <property type="entry name" value="ARM-like"/>
</dbReference>
<evidence type="ECO:0000256" key="2">
    <source>
        <dbReference type="ARBA" id="ARBA00022618"/>
    </source>
</evidence>
<dbReference type="PANTHER" id="PTHR12663">
    <property type="entry name" value="ANDROGEN INDUCED INHIBITOR OF PROLIFERATION AS3 / PDS5-RELATED"/>
    <property type="match status" value="1"/>
</dbReference>
<keyword evidence="10" id="KW-1185">Reference proteome</keyword>
<dbReference type="AlphaFoldDB" id="A0A9Q1KNN9"/>
<evidence type="ECO:0000256" key="4">
    <source>
        <dbReference type="ARBA" id="ARBA00022776"/>
    </source>
</evidence>
<dbReference type="EMBL" id="JAKOGI010000052">
    <property type="protein sequence ID" value="KAJ8446572.1"/>
    <property type="molecule type" value="Genomic_DNA"/>
</dbReference>
<accession>A0A9Q1KNN9</accession>
<evidence type="ECO:0000256" key="8">
    <source>
        <dbReference type="SAM" id="MobiDB-lite"/>
    </source>
</evidence>
<feature type="region of interest" description="Disordered" evidence="8">
    <location>
        <begin position="528"/>
        <end position="600"/>
    </location>
</feature>
<evidence type="ECO:0000256" key="3">
    <source>
        <dbReference type="ARBA" id="ARBA00022763"/>
    </source>
</evidence>
<proteinExistence type="predicted"/>
<evidence type="ECO:0000256" key="5">
    <source>
        <dbReference type="ARBA" id="ARBA00023204"/>
    </source>
</evidence>
<gene>
    <name evidence="9" type="ORF">Cgig2_019725</name>
</gene>
<feature type="compositionally biased region" description="Polar residues" evidence="8">
    <location>
        <begin position="325"/>
        <end position="347"/>
    </location>
</feature>
<feature type="compositionally biased region" description="Basic and acidic residues" evidence="8">
    <location>
        <begin position="371"/>
        <end position="385"/>
    </location>
</feature>
<dbReference type="Proteomes" id="UP001153076">
    <property type="component" value="Unassembled WGS sequence"/>
</dbReference>
<dbReference type="GO" id="GO:0005634">
    <property type="term" value="C:nucleus"/>
    <property type="evidence" value="ECO:0007669"/>
    <property type="project" value="UniProtKB-SubCell"/>
</dbReference>
<comment type="subcellular location">
    <subcellularLocation>
        <location evidence="1">Nucleus</location>
    </subcellularLocation>
</comment>
<keyword evidence="3" id="KW-0227">DNA damage</keyword>
<feature type="compositionally biased region" description="Basic and acidic residues" evidence="8">
    <location>
        <begin position="566"/>
        <end position="594"/>
    </location>
</feature>
<sequence>MTAENQLIEKLNDAGNRLLQAPSSTPELLDLLDEVRVVLSKVGQKPSDSVKEALLLSMKALIADQLLRNSDPDVKISVAACLNEIMRISAPVAPYDDGKMKEIFELIVSSFDSLSTLHGPCYSKAVLILENVARLRSCVMMLDLECDPLVTKMFELFLKNISSNHPRSVVLAMETIMSVMIKESDVISQELLKVLLESIRKENQDISHVSWKLGAKLIEECSEKLKPYITKAVVSMGSSLEDYAPILSVICKDEHDTAENLNDDSAKDVVNSKPSANKSHSAEFVQALKAIERCSKKEVGGAGNKPMGDPRTKSGSAAPKRGKKQSAQNHNEGNENSSSKGKTSLGSPHSHPKKSSTTAQSDEGTMAGENIDCKAFTEKTTDFDQLHQNTSLGDRSKKGRQFNNDASGGSGSRENTGGISSKDKAQTSDASSTKSQRKRASSDDDAIETPYGRKSYKEDLVGCRIKVWWPLDRRYYEGIISSYDAYTRKHKVDYDDGDEEILNLRKERWEFTGDALSADIDFVLDKRKSRLPSDGPQREGSTEGNEETSPTHIAEKGITPELGSKSGDRTHEVTKSMEKSTRSEVSSDTKRPRLSDGQQS</sequence>
<dbReference type="SUPFAM" id="SSF48371">
    <property type="entry name" value="ARM repeat"/>
    <property type="match status" value="1"/>
</dbReference>
<dbReference type="GO" id="GO:0006281">
    <property type="term" value="P:DNA repair"/>
    <property type="evidence" value="ECO:0007669"/>
    <property type="project" value="UniProtKB-KW"/>
</dbReference>
<dbReference type="PANTHER" id="PTHR12663:SF69">
    <property type="entry name" value="SISTER CHROMATID COHESION PROTEIN PDS5 HOMOLOG E"/>
    <property type="match status" value="1"/>
</dbReference>
<dbReference type="Gene3D" id="2.30.30.140">
    <property type="match status" value="1"/>
</dbReference>
<comment type="caution">
    <text evidence="9">The sequence shown here is derived from an EMBL/GenBank/DDBJ whole genome shotgun (WGS) entry which is preliminary data.</text>
</comment>
<dbReference type="SUPFAM" id="SSF63748">
    <property type="entry name" value="Tudor/PWWP/MBT"/>
    <property type="match status" value="1"/>
</dbReference>
<name>A0A9Q1KNN9_9CARY</name>
<evidence type="ECO:0000256" key="6">
    <source>
        <dbReference type="ARBA" id="ARBA00023242"/>
    </source>
</evidence>
<keyword evidence="2" id="KW-0132">Cell division</keyword>
<keyword evidence="5" id="KW-0234">DNA repair</keyword>
<keyword evidence="6" id="KW-0539">Nucleus</keyword>
<keyword evidence="4" id="KW-0498">Mitosis</keyword>
<evidence type="ECO:0000313" key="9">
    <source>
        <dbReference type="EMBL" id="KAJ8446572.1"/>
    </source>
</evidence>
<dbReference type="GO" id="GO:0051301">
    <property type="term" value="P:cell division"/>
    <property type="evidence" value="ECO:0007669"/>
    <property type="project" value="UniProtKB-KW"/>
</dbReference>
<keyword evidence="7" id="KW-0131">Cell cycle</keyword>
<dbReference type="Gene3D" id="1.25.10.10">
    <property type="entry name" value="Leucine-rich Repeat Variant"/>
    <property type="match status" value="1"/>
</dbReference>
<dbReference type="GO" id="GO:0007064">
    <property type="term" value="P:mitotic sister chromatid cohesion"/>
    <property type="evidence" value="ECO:0007669"/>
    <property type="project" value="InterPro"/>
</dbReference>
<dbReference type="OrthoDB" id="200660at2759"/>
<feature type="region of interest" description="Disordered" evidence="8">
    <location>
        <begin position="298"/>
        <end position="453"/>
    </location>
</feature>